<gene>
    <name evidence="1" type="ORF">OA86_04655</name>
</gene>
<dbReference type="EMBL" id="JSYL01000002">
    <property type="protein sequence ID" value="KIA89908.1"/>
    <property type="molecule type" value="Genomic_DNA"/>
</dbReference>
<keyword evidence="2" id="KW-1185">Reference proteome</keyword>
<evidence type="ECO:0000313" key="1">
    <source>
        <dbReference type="EMBL" id="KIA89908.1"/>
    </source>
</evidence>
<dbReference type="OrthoDB" id="631303at2"/>
<proteinExistence type="predicted"/>
<sequence length="507" mass="59604">MSNFKKKWARIPKSIFLPETILKFFTTKLNENPPKFWMNEKIAKFYFHVLFRKVTSDWENETFETYSSLCSEILDDYSSNYNKYFDYFVENKILDKLNHKNFPGQPPRCAQYRFSAKIRQLIELDTQFKIVMVDMTDVKTRNTVIEQHIIADIVKHSARHLAKWLNNKLTIDYADAKELVMEGKEFSKYQKISYLAAIENLNANNIFASRNTKTDNRIHSNLTNLPKILRPFLRYDGETLVNYDIKSSQPYFMVALVEFLLQKNSTESVLGEIECSDRGRNSNINLSRIIDNKIKDKSLIWQNLPLVLCSSAFQKDYEILKNWILDGKFYSEMMKILYPVKPYTGRWERRVPKVIGKDVNGKDVTITISKFYEVNNIEEEKGMIKESVFSIFYGGEKNPGREFKDFQKHFPAFCEFLLIMKKNDKTDFPILLQQIESTCVIDFVTKEIAKRYPDMPLFTIHDSIATTESWSENVNLKSIICTLIEEFTNVPPMVEEEHFCLNCLKNN</sequence>
<evidence type="ECO:0000313" key="2">
    <source>
        <dbReference type="Proteomes" id="UP000031473"/>
    </source>
</evidence>
<dbReference type="Proteomes" id="UP000031473">
    <property type="component" value="Unassembled WGS sequence"/>
</dbReference>
<protein>
    <recommendedName>
        <fullName evidence="3">DNA-directed RNA polymerase</fullName>
    </recommendedName>
</protein>
<accession>A0A0C1FDK5</accession>
<comment type="caution">
    <text evidence="1">The sequence shown here is derived from an EMBL/GenBank/DDBJ whole genome shotgun (WGS) entry which is preliminary data.</text>
</comment>
<name>A0A0C1FDK5_9FLAO</name>
<dbReference type="RefSeq" id="WP_039349554.1">
    <property type="nucleotide sequence ID" value="NZ_FOLA01000002.1"/>
</dbReference>
<dbReference type="AlphaFoldDB" id="A0A0C1FDK5"/>
<reference evidence="1 2" key="1">
    <citation type="submission" date="2014-10" db="EMBL/GenBank/DDBJ databases">
        <title>Kaistella jeonii genome.</title>
        <authorList>
            <person name="Clayton J.T."/>
            <person name="Newman J.D."/>
        </authorList>
    </citation>
    <scope>NUCLEOTIDE SEQUENCE [LARGE SCALE GENOMIC DNA]</scope>
    <source>
        <strain evidence="1 2">DSM 17048</strain>
    </source>
</reference>
<dbReference type="STRING" id="266749.SAMN05421876_102365"/>
<evidence type="ECO:0008006" key="3">
    <source>
        <dbReference type="Google" id="ProtNLM"/>
    </source>
</evidence>
<organism evidence="1 2">
    <name type="scientific">Kaistella jeonii</name>
    <dbReference type="NCBI Taxonomy" id="266749"/>
    <lineage>
        <taxon>Bacteria</taxon>
        <taxon>Pseudomonadati</taxon>
        <taxon>Bacteroidota</taxon>
        <taxon>Flavobacteriia</taxon>
        <taxon>Flavobacteriales</taxon>
        <taxon>Weeksellaceae</taxon>
        <taxon>Chryseobacterium group</taxon>
        <taxon>Kaistella</taxon>
    </lineage>
</organism>